<feature type="compositionally biased region" description="Basic and acidic residues" evidence="15">
    <location>
        <begin position="511"/>
        <end position="528"/>
    </location>
</feature>
<evidence type="ECO:0000256" key="15">
    <source>
        <dbReference type="SAM" id="MobiDB-lite"/>
    </source>
</evidence>
<evidence type="ECO:0000256" key="6">
    <source>
        <dbReference type="ARBA" id="ARBA00022664"/>
    </source>
</evidence>
<dbReference type="InterPro" id="IPR001202">
    <property type="entry name" value="WW_dom"/>
</dbReference>
<evidence type="ECO:0000256" key="3">
    <source>
        <dbReference type="ARBA" id="ARBA00021117"/>
    </source>
</evidence>
<dbReference type="PANTHER" id="PTHR21737">
    <property type="entry name" value="POLYGLUTAMINE BINDING PROTEIN 1/MARVEL MEMBRANE-ASSOCIATING DOMAIN CONTAINING 3"/>
    <property type="match status" value="1"/>
</dbReference>
<comment type="caution">
    <text evidence="17">The sequence shown here is derived from an EMBL/GenBank/DDBJ whole genome shotgun (WGS) entry which is preliminary data.</text>
</comment>
<dbReference type="GO" id="GO:0045087">
    <property type="term" value="P:innate immune response"/>
    <property type="evidence" value="ECO:0007669"/>
    <property type="project" value="UniProtKB-KW"/>
</dbReference>
<dbReference type="InterPro" id="IPR036020">
    <property type="entry name" value="WW_dom_sf"/>
</dbReference>
<feature type="region of interest" description="Disordered" evidence="15">
    <location>
        <begin position="257"/>
        <end position="313"/>
    </location>
</feature>
<feature type="region of interest" description="Disordered" evidence="15">
    <location>
        <begin position="20"/>
        <end position="241"/>
    </location>
</feature>
<organism evidence="17 18">
    <name type="scientific">Volvox africanus</name>
    <dbReference type="NCBI Taxonomy" id="51714"/>
    <lineage>
        <taxon>Eukaryota</taxon>
        <taxon>Viridiplantae</taxon>
        <taxon>Chlorophyta</taxon>
        <taxon>core chlorophytes</taxon>
        <taxon>Chlorophyceae</taxon>
        <taxon>CS clade</taxon>
        <taxon>Chlamydomonadales</taxon>
        <taxon>Volvocaceae</taxon>
        <taxon>Volvox</taxon>
    </lineage>
</organism>
<dbReference type="PROSITE" id="PS50020">
    <property type="entry name" value="WW_DOMAIN_2"/>
    <property type="match status" value="2"/>
</dbReference>
<keyword evidence="5" id="KW-0399">Innate immunity</keyword>
<dbReference type="Proteomes" id="UP000747399">
    <property type="component" value="Unassembled WGS sequence"/>
</dbReference>
<protein>
    <recommendedName>
        <fullName evidence="3">Polyglutamine-binding protein 1</fullName>
    </recommendedName>
    <alternativeName>
        <fullName evidence="13">Polyglutamine tract-binding protein 1</fullName>
    </alternativeName>
</protein>
<comment type="subunit">
    <text evidence="14">Interacts with POU3F2/Brn-2, ATXN1, TXNL4A, HTT and AR. Interaction with ATXN1 correlates positively with the length of the polyglutamine tract. Interacts with RNA polymerase II large subunit in a phosphorylation-dependent manner. Forms a ternary complex with ATXN1 mutant and phosphorylated RNA polymerase II. Interacts (via C-terminus) with TXNL4A and CD2BP2. Interacts (via WW domain) with ATN1 and SF3B1, and may interact with additional splice factors. Interacts (via WW domain) with WBP11; Leading to reduce interaction between PQBP1 and TXNL4A. Interacts with CAPRIN1. Interacts with DDX1. Interacts with SFPQ. Interacts with KHSRP.</text>
</comment>
<evidence type="ECO:0000256" key="14">
    <source>
        <dbReference type="ARBA" id="ARBA00046362"/>
    </source>
</evidence>
<evidence type="ECO:0000256" key="11">
    <source>
        <dbReference type="ARBA" id="ARBA00023187"/>
    </source>
</evidence>
<evidence type="ECO:0000313" key="17">
    <source>
        <dbReference type="EMBL" id="GIL47036.1"/>
    </source>
</evidence>
<feature type="compositionally biased region" description="Pro residues" evidence="15">
    <location>
        <begin position="177"/>
        <end position="219"/>
    </location>
</feature>
<feature type="domain" description="WW" evidence="16">
    <location>
        <begin position="369"/>
        <end position="403"/>
    </location>
</feature>
<name>A0A8J4AX79_9CHLO</name>
<comment type="subcellular location">
    <subcellularLocation>
        <location evidence="2">Cytoplasmic granule</location>
    </subcellularLocation>
    <subcellularLocation>
        <location evidence="1">Nucleus speckle</location>
    </subcellularLocation>
</comment>
<evidence type="ECO:0000256" key="13">
    <source>
        <dbReference type="ARBA" id="ARBA00042167"/>
    </source>
</evidence>
<evidence type="ECO:0000256" key="1">
    <source>
        <dbReference type="ARBA" id="ARBA00004324"/>
    </source>
</evidence>
<dbReference type="Pfam" id="PF00397">
    <property type="entry name" value="WW"/>
    <property type="match status" value="1"/>
</dbReference>
<dbReference type="SMART" id="SM00456">
    <property type="entry name" value="WW"/>
    <property type="match status" value="2"/>
</dbReference>
<proteinExistence type="predicted"/>
<evidence type="ECO:0000256" key="12">
    <source>
        <dbReference type="ARBA" id="ARBA00023242"/>
    </source>
</evidence>
<dbReference type="Gene3D" id="2.20.70.10">
    <property type="match status" value="2"/>
</dbReference>
<dbReference type="GO" id="GO:0005737">
    <property type="term" value="C:cytoplasm"/>
    <property type="evidence" value="ECO:0007669"/>
    <property type="project" value="TreeGrafter"/>
</dbReference>
<keyword evidence="18" id="KW-1185">Reference proteome</keyword>
<dbReference type="GO" id="GO:0016607">
    <property type="term" value="C:nuclear speck"/>
    <property type="evidence" value="ECO:0007669"/>
    <property type="project" value="UniProtKB-SubCell"/>
</dbReference>
<feature type="compositionally biased region" description="Low complexity" evidence="15">
    <location>
        <begin position="340"/>
        <end position="357"/>
    </location>
</feature>
<feature type="compositionally biased region" description="Basic and acidic residues" evidence="15">
    <location>
        <begin position="102"/>
        <end position="116"/>
    </location>
</feature>
<evidence type="ECO:0000256" key="8">
    <source>
        <dbReference type="ARBA" id="ARBA00022859"/>
    </source>
</evidence>
<feature type="compositionally biased region" description="Basic and acidic residues" evidence="15">
    <location>
        <begin position="298"/>
        <end position="309"/>
    </location>
</feature>
<dbReference type="AlphaFoldDB" id="A0A8J4AX79"/>
<dbReference type="EMBL" id="BNCO01000004">
    <property type="protein sequence ID" value="GIL47036.1"/>
    <property type="molecule type" value="Genomic_DNA"/>
</dbReference>
<keyword evidence="8" id="KW-0391">Immunity</keyword>
<dbReference type="GO" id="GO:0000380">
    <property type="term" value="P:alternative mRNA splicing, via spliceosome"/>
    <property type="evidence" value="ECO:0007669"/>
    <property type="project" value="TreeGrafter"/>
</dbReference>
<reference evidence="17" key="1">
    <citation type="journal article" date="2021" name="Proc. Natl. Acad. Sci. U.S.A.">
        <title>Three genomes in the algal genus Volvox reveal the fate of a haploid sex-determining region after a transition to homothallism.</title>
        <authorList>
            <person name="Yamamoto K."/>
            <person name="Hamaji T."/>
            <person name="Kawai-Toyooka H."/>
            <person name="Matsuzaki R."/>
            <person name="Takahashi F."/>
            <person name="Nishimura Y."/>
            <person name="Kawachi M."/>
            <person name="Noguchi H."/>
            <person name="Minakuchi Y."/>
            <person name="Umen J.G."/>
            <person name="Toyoda A."/>
            <person name="Nozaki H."/>
        </authorList>
    </citation>
    <scope>NUCLEOTIDE SEQUENCE</scope>
    <source>
        <strain evidence="17">NIES-3780</strain>
    </source>
</reference>
<feature type="region of interest" description="Disordered" evidence="15">
    <location>
        <begin position="484"/>
        <end position="588"/>
    </location>
</feature>
<feature type="domain" description="WW" evidence="16">
    <location>
        <begin position="403"/>
        <end position="437"/>
    </location>
</feature>
<dbReference type="Gene3D" id="3.40.30.10">
    <property type="entry name" value="Glutaredoxin"/>
    <property type="match status" value="1"/>
</dbReference>
<dbReference type="GO" id="GO:0043021">
    <property type="term" value="F:ribonucleoprotein complex binding"/>
    <property type="evidence" value="ECO:0007669"/>
    <property type="project" value="TreeGrafter"/>
</dbReference>
<evidence type="ECO:0000256" key="7">
    <source>
        <dbReference type="ARBA" id="ARBA00022737"/>
    </source>
</evidence>
<keyword evidence="10" id="KW-0804">Transcription</keyword>
<keyword evidence="9" id="KW-0805">Transcription regulation</keyword>
<evidence type="ECO:0000256" key="10">
    <source>
        <dbReference type="ARBA" id="ARBA00023163"/>
    </source>
</evidence>
<keyword evidence="6" id="KW-0507">mRNA processing</keyword>
<evidence type="ECO:0000259" key="16">
    <source>
        <dbReference type="PROSITE" id="PS50020"/>
    </source>
</evidence>
<gene>
    <name evidence="17" type="ORF">Vafri_3871</name>
</gene>
<evidence type="ECO:0000256" key="9">
    <source>
        <dbReference type="ARBA" id="ARBA00023015"/>
    </source>
</evidence>
<evidence type="ECO:0000313" key="18">
    <source>
        <dbReference type="Proteomes" id="UP000747399"/>
    </source>
</evidence>
<dbReference type="CDD" id="cd00201">
    <property type="entry name" value="WW"/>
    <property type="match status" value="2"/>
</dbReference>
<evidence type="ECO:0000256" key="4">
    <source>
        <dbReference type="ARBA" id="ARBA00022553"/>
    </source>
</evidence>
<keyword evidence="4" id="KW-0597">Phosphoprotein</keyword>
<dbReference type="PANTHER" id="PTHR21737:SF3">
    <property type="entry name" value="POLYGLUTAMINE-BINDING PROTEIN 1"/>
    <property type="match status" value="1"/>
</dbReference>
<feature type="compositionally biased region" description="Low complexity" evidence="15">
    <location>
        <begin position="220"/>
        <end position="236"/>
    </location>
</feature>
<feature type="region of interest" description="Disordered" evidence="15">
    <location>
        <begin position="340"/>
        <end position="368"/>
    </location>
</feature>
<evidence type="ECO:0000256" key="5">
    <source>
        <dbReference type="ARBA" id="ARBA00022588"/>
    </source>
</evidence>
<evidence type="ECO:0000256" key="2">
    <source>
        <dbReference type="ARBA" id="ARBA00004463"/>
    </source>
</evidence>
<keyword evidence="12" id="KW-0539">Nucleus</keyword>
<feature type="compositionally biased region" description="Low complexity" evidence="15">
    <location>
        <begin position="20"/>
        <end position="30"/>
    </location>
</feature>
<sequence>MEGIGRGRGAVIPAWLQQQQQQQQLQQQQQNGIGHNAEASGFGQPSDAQLSERYGDALVGLDDAAQRALMEQQEEEVRQAAFRSNKRHERDEDSASNMHDTTQLKDKLLKLSHDFHSQQQQHQVPGSSRGPDGGAPGPTGSVLPAPVAPAAQRGAGDWTNYQPPSAVLAAIAAKSGPPGPPRPPGPPPLPRPPGPPPPPRLPGPPPGPPKPPGPPPQFPPVASGASSGPSIALGGSDRVLPESGSALALRPIIGGSDVASRAGSVPIPGVEGPGGDISADDDEAPPGTTLPPPPRLHPAADAHPAEPAKPDLPPALKARLMARGLLPNQGQGQSLAVGQGQQGAVEGKPAAAAHYAAPPQPPQPSLQDEPLLPGWYETVDPRHGRPYYYNPTTGERVWLRPIKSLPRGWTWAVDPSTGVTYFYCPATGERSWIRPVSRDFIPSPSFLGARPGYVFKRGAQGVGYYVDDPDQALAEFLETQRAAPGGLIGPELRGGGEEGEEGQGPGGSRKSRMEAIAEQQRLRNEARGRMAKKAGQEEELDPMDPAAYSDAPRGTWSTGLEGAQPSAADTTAGGPLFQSRPYPAPGSVLRANKKALAGAGK</sequence>
<keyword evidence="11" id="KW-0508">mRNA splicing</keyword>
<keyword evidence="7" id="KW-0677">Repeat</keyword>
<dbReference type="SUPFAM" id="SSF51045">
    <property type="entry name" value="WW domain"/>
    <property type="match status" value="2"/>
</dbReference>
<accession>A0A8J4AX79</accession>